<name>A0A4S8F141_9BURK</name>
<dbReference type="RefSeq" id="WP_136573685.1">
    <property type="nucleotide sequence ID" value="NZ_STFG01000010.1"/>
</dbReference>
<feature type="transmembrane region" description="Helical" evidence="6">
    <location>
        <begin position="6"/>
        <end position="24"/>
    </location>
</feature>
<dbReference type="PROSITE" id="PS50035">
    <property type="entry name" value="PLD"/>
    <property type="match status" value="2"/>
</dbReference>
<dbReference type="SMART" id="SM00155">
    <property type="entry name" value="PLDc"/>
    <property type="match status" value="2"/>
</dbReference>
<evidence type="ECO:0000256" key="1">
    <source>
        <dbReference type="ARBA" id="ARBA00004651"/>
    </source>
</evidence>
<dbReference type="OrthoDB" id="9762009at2"/>
<dbReference type="Pfam" id="PF13396">
    <property type="entry name" value="PLDc_N"/>
    <property type="match status" value="1"/>
</dbReference>
<feature type="domain" description="PLD phosphodiesterase" evidence="7">
    <location>
        <begin position="432"/>
        <end position="459"/>
    </location>
</feature>
<sequence length="516" mass="57020">MYALPLSLGHLSIVCLALLLYVLTNRVHHMRRSPGSAVAWVLLLVAFPYLGVPLYLFFGLRKVTKVPNAATSLVGQEQSQKVVGGDTQPRHAPSWAKDVLSAMHIPAAVGVQALHFDADGRVALLGVLEFIERAEHELLVCTFILGNDDVVAARVVDALVLAAHRGVRVRVIVDAIGSLRLRKASMLRLEQNAVALRRFMPIWHNSVKGRANLRNHRKYMVADGRYVWSGGRNFAVEYFLDQPRHPAWQDVSFQAEGAIAQHFQALFASDWTHASAPLLWGARRVVSEALAHSAIDAFYRLQGTWQHVADLVMSSWSGAATSASAQQPHAAVLAPALQDQTLQMIASGPDQADDTIYSLLLTGVFHAKQRITMLTPYFVPDDALTAALALAVRRGVRLELLMPRTSNHRLADIARMRPLRQLAQAGAHVQWIDGMCHAKVVVIDDAMALCGSANMDTRSLFLNYEVMTAFYSLESIEAVDVLLQRLRQQAEPYEPQMPGFARDLLEGMVRSVAFEL</sequence>
<accession>A0A4S8F141</accession>
<dbReference type="EMBL" id="STFG01000010">
    <property type="protein sequence ID" value="THU00667.1"/>
    <property type="molecule type" value="Genomic_DNA"/>
</dbReference>
<keyword evidence="3 6" id="KW-0812">Transmembrane</keyword>
<comment type="caution">
    <text evidence="8">The sequence shown here is derived from an EMBL/GenBank/DDBJ whole genome shotgun (WGS) entry which is preliminary data.</text>
</comment>
<dbReference type="InterPro" id="IPR027379">
    <property type="entry name" value="CLS_N"/>
</dbReference>
<evidence type="ECO:0000256" key="3">
    <source>
        <dbReference type="ARBA" id="ARBA00022692"/>
    </source>
</evidence>
<keyword evidence="9" id="KW-1185">Reference proteome</keyword>
<dbReference type="AlphaFoldDB" id="A0A4S8F141"/>
<dbReference type="InterPro" id="IPR025202">
    <property type="entry name" value="PLD-like_dom"/>
</dbReference>
<evidence type="ECO:0000256" key="6">
    <source>
        <dbReference type="SAM" id="Phobius"/>
    </source>
</evidence>
<dbReference type="Proteomes" id="UP000308917">
    <property type="component" value="Unassembled WGS sequence"/>
</dbReference>
<proteinExistence type="predicted"/>
<feature type="transmembrane region" description="Helical" evidence="6">
    <location>
        <begin position="36"/>
        <end position="58"/>
    </location>
</feature>
<dbReference type="Pfam" id="PF13091">
    <property type="entry name" value="PLDc_2"/>
    <property type="match status" value="2"/>
</dbReference>
<protein>
    <submittedName>
        <fullName evidence="8">Cardiolipin synthase</fullName>
    </submittedName>
</protein>
<evidence type="ECO:0000256" key="5">
    <source>
        <dbReference type="ARBA" id="ARBA00023136"/>
    </source>
</evidence>
<dbReference type="PANTHER" id="PTHR21248">
    <property type="entry name" value="CARDIOLIPIN SYNTHASE"/>
    <property type="match status" value="1"/>
</dbReference>
<gene>
    <name evidence="8" type="ORF">E9531_10375</name>
</gene>
<dbReference type="GO" id="GO:0030572">
    <property type="term" value="F:phosphatidyltransferase activity"/>
    <property type="evidence" value="ECO:0007669"/>
    <property type="project" value="UniProtKB-ARBA"/>
</dbReference>
<keyword evidence="5 6" id="KW-0472">Membrane</keyword>
<dbReference type="GO" id="GO:0005886">
    <property type="term" value="C:plasma membrane"/>
    <property type="evidence" value="ECO:0007669"/>
    <property type="project" value="UniProtKB-SubCell"/>
</dbReference>
<keyword evidence="4 6" id="KW-1133">Transmembrane helix</keyword>
<dbReference type="SUPFAM" id="SSF56024">
    <property type="entry name" value="Phospholipase D/nuclease"/>
    <property type="match status" value="2"/>
</dbReference>
<dbReference type="GO" id="GO:0032049">
    <property type="term" value="P:cardiolipin biosynthetic process"/>
    <property type="evidence" value="ECO:0007669"/>
    <property type="project" value="UniProtKB-ARBA"/>
</dbReference>
<feature type="domain" description="PLD phosphodiesterase" evidence="7">
    <location>
        <begin position="211"/>
        <end position="238"/>
    </location>
</feature>
<dbReference type="PANTHER" id="PTHR21248:SF22">
    <property type="entry name" value="PHOSPHOLIPASE D"/>
    <property type="match status" value="1"/>
</dbReference>
<organism evidence="8 9">
    <name type="scientific">Lampropedia puyangensis</name>
    <dbReference type="NCBI Taxonomy" id="1330072"/>
    <lineage>
        <taxon>Bacteria</taxon>
        <taxon>Pseudomonadati</taxon>
        <taxon>Pseudomonadota</taxon>
        <taxon>Betaproteobacteria</taxon>
        <taxon>Burkholderiales</taxon>
        <taxon>Comamonadaceae</taxon>
        <taxon>Lampropedia</taxon>
    </lineage>
</organism>
<dbReference type="InterPro" id="IPR001736">
    <property type="entry name" value="PLipase_D/transphosphatidylase"/>
</dbReference>
<evidence type="ECO:0000256" key="4">
    <source>
        <dbReference type="ARBA" id="ARBA00022989"/>
    </source>
</evidence>
<evidence type="ECO:0000259" key="7">
    <source>
        <dbReference type="PROSITE" id="PS50035"/>
    </source>
</evidence>
<evidence type="ECO:0000256" key="2">
    <source>
        <dbReference type="ARBA" id="ARBA00022475"/>
    </source>
</evidence>
<comment type="subcellular location">
    <subcellularLocation>
        <location evidence="1">Cell membrane</location>
        <topology evidence="1">Multi-pass membrane protein</topology>
    </subcellularLocation>
</comment>
<evidence type="ECO:0000313" key="9">
    <source>
        <dbReference type="Proteomes" id="UP000308917"/>
    </source>
</evidence>
<keyword evidence="2" id="KW-1003">Cell membrane</keyword>
<evidence type="ECO:0000313" key="8">
    <source>
        <dbReference type="EMBL" id="THU00667.1"/>
    </source>
</evidence>
<dbReference type="Gene3D" id="3.30.870.10">
    <property type="entry name" value="Endonuclease Chain A"/>
    <property type="match status" value="2"/>
</dbReference>
<reference evidence="8 9" key="1">
    <citation type="journal article" date="2015" name="Antonie Van Leeuwenhoek">
        <title>Lampropedia puyangensis sp. nov., isolated from symptomatic bark of Populus ? euramericana canker and emended description of Lampropedia hyalina (Ehrenberg 1832) Lee et al. 2004.</title>
        <authorList>
            <person name="Li Y."/>
            <person name="Wang T."/>
            <person name="Piao C.G."/>
            <person name="Wang L.F."/>
            <person name="Tian G.Z."/>
            <person name="Zhu T.H."/>
            <person name="Guo M.W."/>
        </authorList>
    </citation>
    <scope>NUCLEOTIDE SEQUENCE [LARGE SCALE GENOMIC DNA]</scope>
    <source>
        <strain evidence="8 9">2-bin</strain>
    </source>
</reference>